<reference evidence="1" key="1">
    <citation type="submission" date="2020-02" db="EMBL/GenBank/DDBJ databases">
        <authorList>
            <person name="Scholz U."/>
            <person name="Mascher M."/>
            <person name="Fiebig A."/>
        </authorList>
    </citation>
    <scope>NUCLEOTIDE SEQUENCE</scope>
</reference>
<organism evidence="1 2">
    <name type="scientific">Spirodela intermedia</name>
    <name type="common">Intermediate duckweed</name>
    <dbReference type="NCBI Taxonomy" id="51605"/>
    <lineage>
        <taxon>Eukaryota</taxon>
        <taxon>Viridiplantae</taxon>
        <taxon>Streptophyta</taxon>
        <taxon>Embryophyta</taxon>
        <taxon>Tracheophyta</taxon>
        <taxon>Spermatophyta</taxon>
        <taxon>Magnoliopsida</taxon>
        <taxon>Liliopsida</taxon>
        <taxon>Araceae</taxon>
        <taxon>Lemnoideae</taxon>
        <taxon>Spirodela</taxon>
    </lineage>
</organism>
<dbReference type="EMBL" id="LR746276">
    <property type="protein sequence ID" value="CAA7406816.1"/>
    <property type="molecule type" value="Genomic_DNA"/>
</dbReference>
<name>A0A7I8LAZ1_SPIIN</name>
<evidence type="ECO:0000313" key="1">
    <source>
        <dbReference type="EMBL" id="CAA7406816.1"/>
    </source>
</evidence>
<dbReference type="Proteomes" id="UP000663760">
    <property type="component" value="Chromosome 13"/>
</dbReference>
<protein>
    <submittedName>
        <fullName evidence="1">Uncharacterized protein</fullName>
    </submittedName>
</protein>
<proteinExistence type="predicted"/>
<sequence>MTRAQLNPVLAQDQLSLVIEEAPRKLLFVEAIINSTPTNVLVDSGATHKFLLEKEVHCLELSLVCTNNKIKMDDFDVIVGANFVTKAKARIFLHYNGILICRGKHSYFV</sequence>
<dbReference type="Pfam" id="PF08284">
    <property type="entry name" value="RVP_2"/>
    <property type="match status" value="1"/>
</dbReference>
<accession>A0A7I8LAZ1</accession>
<gene>
    <name evidence="1" type="ORF">SI8410_13017494</name>
</gene>
<keyword evidence="2" id="KW-1185">Reference proteome</keyword>
<dbReference type="AlphaFoldDB" id="A0A7I8LAZ1"/>
<evidence type="ECO:0000313" key="2">
    <source>
        <dbReference type="Proteomes" id="UP000663760"/>
    </source>
</evidence>